<evidence type="ECO:0000313" key="3">
    <source>
        <dbReference type="EMBL" id="KCZ70975.1"/>
    </source>
</evidence>
<evidence type="ECO:0000259" key="2">
    <source>
        <dbReference type="Pfam" id="PF07790"/>
    </source>
</evidence>
<keyword evidence="1" id="KW-0472">Membrane</keyword>
<dbReference type="AlphaFoldDB" id="A0A062V6H9"/>
<evidence type="ECO:0000313" key="4">
    <source>
        <dbReference type="Proteomes" id="UP000027153"/>
    </source>
</evidence>
<keyword evidence="1" id="KW-1133">Transmembrane helix</keyword>
<keyword evidence="4" id="KW-1185">Reference proteome</keyword>
<protein>
    <submittedName>
        <fullName evidence="3">Archaeal flagellin-like protein</fullName>
    </submittedName>
</protein>
<organism evidence="3 4">
    <name type="scientific">Candidatus Methanoperedens nitratireducens</name>
    <dbReference type="NCBI Taxonomy" id="1392998"/>
    <lineage>
        <taxon>Archaea</taxon>
        <taxon>Methanobacteriati</taxon>
        <taxon>Methanobacteriota</taxon>
        <taxon>Stenosarchaea group</taxon>
        <taxon>Methanomicrobia</taxon>
        <taxon>Methanosarcinales</taxon>
        <taxon>ANME-2 cluster</taxon>
        <taxon>Candidatus Methanoperedentaceae</taxon>
        <taxon>Candidatus Methanoperedens</taxon>
    </lineage>
</organism>
<dbReference type="NCBIfam" id="TIGR02537">
    <property type="entry name" value="arch_flag_Nterm"/>
    <property type="match status" value="1"/>
</dbReference>
<proteinExistence type="predicted"/>
<accession>A0A062V6H9</accession>
<dbReference type="Pfam" id="PF07790">
    <property type="entry name" value="Pilin_N"/>
    <property type="match status" value="1"/>
</dbReference>
<dbReference type="PANTHER" id="PTHR38138:SF1">
    <property type="entry name" value="ARCHAEAL TYPE IV PILIN N-TERMINAL DOMAIN-CONTAINING PROTEIN"/>
    <property type="match status" value="1"/>
</dbReference>
<sequence length="165" mass="17515">MYVVYVARICVTREYKEVRYMKNFKNEEAVSPVIGVILMVVITVIIAAIMAVFAFGIGAPDKTPQANLKFTATATDFKISHSGGEPLILANEKIIIEDAVTSGTYYDTTAAGALLSTFTGVTTLAPGASATHTWISGPSSGDIIIVQVVDIPTGQLISDTKVTVQ</sequence>
<gene>
    <name evidence="3" type="ORF">ANME2D_03004</name>
</gene>
<keyword evidence="3" id="KW-0969">Cilium</keyword>
<dbReference type="PANTHER" id="PTHR38138">
    <property type="entry name" value="VNG6441H"/>
    <property type="match status" value="1"/>
</dbReference>
<dbReference type="Proteomes" id="UP000027153">
    <property type="component" value="Unassembled WGS sequence"/>
</dbReference>
<dbReference type="EMBL" id="JMIY01000007">
    <property type="protein sequence ID" value="KCZ70975.1"/>
    <property type="molecule type" value="Genomic_DNA"/>
</dbReference>
<keyword evidence="3" id="KW-0966">Cell projection</keyword>
<feature type="domain" description="Archaeal Type IV pilin N-terminal" evidence="2">
    <location>
        <begin position="28"/>
        <end position="98"/>
    </location>
</feature>
<keyword evidence="1" id="KW-0812">Transmembrane</keyword>
<evidence type="ECO:0000256" key="1">
    <source>
        <dbReference type="SAM" id="Phobius"/>
    </source>
</evidence>
<comment type="caution">
    <text evidence="3">The sequence shown here is derived from an EMBL/GenBank/DDBJ whole genome shotgun (WGS) entry which is preliminary data.</text>
</comment>
<keyword evidence="3" id="KW-0282">Flagellum</keyword>
<dbReference type="InterPro" id="IPR013373">
    <property type="entry name" value="Flagellin/pilin_N_arc"/>
</dbReference>
<dbReference type="PATRIC" id="fig|1392998.3.peg.2562"/>
<feature type="transmembrane region" description="Helical" evidence="1">
    <location>
        <begin position="33"/>
        <end position="59"/>
    </location>
</feature>
<name>A0A062V6H9_9EURY</name>
<dbReference type="InterPro" id="IPR012859">
    <property type="entry name" value="Pilin_N_archaeal"/>
</dbReference>
<reference evidence="3 4" key="1">
    <citation type="journal article" date="2013" name="Nature">
        <title>Anaerobic oxidation of methane coupled to nitrate reduction in a novel archaeal lineage.</title>
        <authorList>
            <person name="Haroon M.F."/>
            <person name="Hu S."/>
            <person name="Shi Y."/>
            <person name="Imelfort M."/>
            <person name="Keller J."/>
            <person name="Hugenholtz P."/>
            <person name="Yuan Z."/>
            <person name="Tyson G.W."/>
        </authorList>
    </citation>
    <scope>NUCLEOTIDE SEQUENCE [LARGE SCALE GENOMIC DNA]</scope>
    <source>
        <strain evidence="3 4">ANME-2d</strain>
    </source>
</reference>